<dbReference type="Pfam" id="PF00664">
    <property type="entry name" value="ABC_membrane"/>
    <property type="match status" value="2"/>
</dbReference>
<dbReference type="PROSITE" id="PS50929">
    <property type="entry name" value="ABC_TM1F"/>
    <property type="match status" value="2"/>
</dbReference>
<feature type="transmembrane region" description="Helical" evidence="14">
    <location>
        <begin position="1329"/>
        <end position="1349"/>
    </location>
</feature>
<sequence length="1477" mass="161070">MLLEIGWAPPHDVGPLTPVSENSEVPDSPVPNIGTNTSLRSNIEDDIEDDAVSPSAVPFLALFNCADGFDWILMVAGSLGAVLHGASLAVYLHLFGKIIHLLSFHSNADELFDHFSQYALYIVYIGLAVFAAGWIEVWSWTVTAERQAAVIRTKYVQVILNQNMSFFDTYGNNGDIMNQVMTDVQVIQCALGDKVRNYIYNIAACLGGLVLAFIHCWQIAFVALATAPAVFAACWISNVFLHKFEGNLQDAYVHAANVAEEALSNVWTLYAFANEALAKHSYASSLHDTLRYGITISLVQGLGVGFTYGFGMCSCALQLWVGRLLVTSGKSSGSEILTAIFAIILSGLGLNQASINQYSFEHVRIAAHRLYGVIRHSGSAADSDGNTLVSIQGKLEFRNIFFSYPSCPAIPILNGFYLTVPAKKSVALVGRSGSGKSSLTRLLERHYDPNLAGEVLLDGVDIKNLKVNWLRHQIGLVTQEPALACLSISDNIAYGRRNITLDQIQEAAKIANVHAFISSLEGGYETQVDKVGLSLTDEQKIRISIARAVLLNPSILLLDEVTSRLDLEAEKAVHETLHMISIGRSTIMIARRINLLKEADLIAVIEGGQSVEMGTHDELISSHGLYSELLRCEEVIKLPERLPSKNDNGHDSGDGDEIRSNSDHKGKSIPYSNKQVGVVDRLIGKYNNKHQSMPSVGTLVKLYLPDWLYAVLGSVGASIFGSLRPILAYVVGLILTAYYKHDASRFDVDKWCVIIACMAIVVVVATVLQHFYFGIVGEKMTERIRRMMFSAMLESEVGWFDKNENKSDNLLSLLANDATYVRAAFSNRLCILIQDFCAVFAAVVIGLSLEWRLVLVATVIIPFLTVSTVAQVYQQTLLHGILVGFLFGFSRFLFFACNGILLWYTAVSVRNDHIDLPTALREFIVFTFVTFALVEPVGIMTPIIDKRRKDLVRVFDIIDRVPKVTHDESTALKPVNAYGTIEFKNVNFCYPTSPEIMVLRDFTIKIDGGHTVGVVGVSGSGKSTLLSLILRFYDPVSGQILLDGKDLKHFNLRWLRSQLGWIQQEPVIFSTTIRENIVYSRRNASETEIKDAARIANAHHFISSLPKGYNTKVGPGGVELTPGQKLRITIARVVLKNAPILLLDEADSRIEHESRRVVQEALDTLLIGSKTTILVARRESMMRRVDKVLVVNGGQIVESEYTPLYITVTNQCSATASTFKNKVRKMPISNIAIGTTDDARSPDALKAALAEFISMLIFVFAGEGAGMAFGKLTDGGATTPAGLISASLAHAFALFVAVSVGANISGGHVNPAVTFGAFVGGHISFLRSVLYWIAQLLGSVVACLLLKFATGGLETSAFALSSGVGEWNAVVFEIVMTFGLVYTVYATAVDPKKGDLGIIAPLAIGFIVGANILAGGAFDGASMNPAVSFGPAVVSWTWNSHWVYWLGPFLGAGIAALVYEIIFIGSSTHERLPTTDY</sequence>
<organism evidence="17 18">
    <name type="scientific">Mikania micrantha</name>
    <name type="common">bitter vine</name>
    <dbReference type="NCBI Taxonomy" id="192012"/>
    <lineage>
        <taxon>Eukaryota</taxon>
        <taxon>Viridiplantae</taxon>
        <taxon>Streptophyta</taxon>
        <taxon>Embryophyta</taxon>
        <taxon>Tracheophyta</taxon>
        <taxon>Spermatophyta</taxon>
        <taxon>Magnoliopsida</taxon>
        <taxon>eudicotyledons</taxon>
        <taxon>Gunneridae</taxon>
        <taxon>Pentapetalae</taxon>
        <taxon>asterids</taxon>
        <taxon>campanulids</taxon>
        <taxon>Asterales</taxon>
        <taxon>Asteraceae</taxon>
        <taxon>Asteroideae</taxon>
        <taxon>Heliantheae alliance</taxon>
        <taxon>Eupatorieae</taxon>
        <taxon>Mikania</taxon>
    </lineage>
</organism>
<dbReference type="Proteomes" id="UP000326396">
    <property type="component" value="Linkage Group LG7"/>
</dbReference>
<comment type="function">
    <text evidence="12">Channel protein in tonoplast. These proteins may allow the diffusion of amino acids and/or peptides from the vacuolar compartment to the cytoplasm.</text>
</comment>
<dbReference type="OrthoDB" id="6500128at2759"/>
<feature type="transmembrane region" description="Helical" evidence="14">
    <location>
        <begin position="923"/>
        <end position="944"/>
    </location>
</feature>
<evidence type="ECO:0000313" key="18">
    <source>
        <dbReference type="Proteomes" id="UP000326396"/>
    </source>
</evidence>
<dbReference type="PROSITE" id="PS00221">
    <property type="entry name" value="MIP"/>
    <property type="match status" value="1"/>
</dbReference>
<evidence type="ECO:0000256" key="11">
    <source>
        <dbReference type="ARBA" id="ARBA00038477"/>
    </source>
</evidence>
<feature type="transmembrane region" description="Helical" evidence="14">
    <location>
        <begin position="1369"/>
        <end position="1389"/>
    </location>
</feature>
<keyword evidence="10" id="KW-0325">Glycoprotein</keyword>
<dbReference type="SUPFAM" id="SSF81338">
    <property type="entry name" value="Aquaporin-like"/>
    <property type="match status" value="1"/>
</dbReference>
<feature type="transmembrane region" description="Helical" evidence="14">
    <location>
        <begin position="1442"/>
        <end position="1462"/>
    </location>
</feature>
<feature type="transmembrane region" description="Helical" evidence="14">
    <location>
        <begin position="198"/>
        <end position="215"/>
    </location>
</feature>
<evidence type="ECO:0000313" key="17">
    <source>
        <dbReference type="EMBL" id="KAD3068262.1"/>
    </source>
</evidence>
<feature type="transmembrane region" description="Helical" evidence="14">
    <location>
        <begin position="751"/>
        <end position="777"/>
    </location>
</feature>
<dbReference type="InterPro" id="IPR036640">
    <property type="entry name" value="ABC1_TM_sf"/>
</dbReference>
<evidence type="ECO:0000256" key="12">
    <source>
        <dbReference type="ARBA" id="ARBA00053065"/>
    </source>
</evidence>
<feature type="transmembrane region" description="Helical" evidence="14">
    <location>
        <begin position="221"/>
        <end position="241"/>
    </location>
</feature>
<dbReference type="PRINTS" id="PR00783">
    <property type="entry name" value="MINTRINSICP"/>
</dbReference>
<keyword evidence="6" id="KW-0547">Nucleotide-binding</keyword>
<dbReference type="PANTHER" id="PTHR24222">
    <property type="entry name" value="ABC TRANSPORTER B FAMILY"/>
    <property type="match status" value="1"/>
</dbReference>
<feature type="transmembrane region" description="Helical" evidence="14">
    <location>
        <begin position="333"/>
        <end position="350"/>
    </location>
</feature>
<dbReference type="Pfam" id="PF00230">
    <property type="entry name" value="MIP"/>
    <property type="match status" value="1"/>
</dbReference>
<dbReference type="CDD" id="cd18577">
    <property type="entry name" value="ABC_6TM_Pgp_ABCB1_D1_like"/>
    <property type="match status" value="1"/>
</dbReference>
<feature type="transmembrane region" description="Helical" evidence="14">
    <location>
        <begin position="71"/>
        <end position="95"/>
    </location>
</feature>
<evidence type="ECO:0000259" key="16">
    <source>
        <dbReference type="PROSITE" id="PS50929"/>
    </source>
</evidence>
<feature type="transmembrane region" description="Helical" evidence="14">
    <location>
        <begin position="1281"/>
        <end position="1302"/>
    </location>
</feature>
<dbReference type="GO" id="GO:0005886">
    <property type="term" value="C:plasma membrane"/>
    <property type="evidence" value="ECO:0007669"/>
    <property type="project" value="TreeGrafter"/>
</dbReference>
<dbReference type="FunFam" id="1.20.1080.10:FF:000002">
    <property type="entry name" value="Probable aquaporin TIP1-1"/>
    <property type="match status" value="1"/>
</dbReference>
<dbReference type="FunFam" id="3.40.50.300:FF:001683">
    <property type="entry name" value="ABC transporter B family member 20"/>
    <property type="match status" value="1"/>
</dbReference>
<evidence type="ECO:0000256" key="14">
    <source>
        <dbReference type="SAM" id="Phobius"/>
    </source>
</evidence>
<keyword evidence="7" id="KW-0067">ATP-binding</keyword>
<evidence type="ECO:0000256" key="7">
    <source>
        <dbReference type="ARBA" id="ARBA00022840"/>
    </source>
</evidence>
<evidence type="ECO:0000256" key="1">
    <source>
        <dbReference type="ARBA" id="ARBA00004141"/>
    </source>
</evidence>
<dbReference type="SMART" id="SM00382">
    <property type="entry name" value="AAA"/>
    <property type="match status" value="2"/>
</dbReference>
<evidence type="ECO:0000256" key="13">
    <source>
        <dbReference type="SAM" id="MobiDB-lite"/>
    </source>
</evidence>
<keyword evidence="18" id="KW-1185">Reference proteome</keyword>
<evidence type="ECO:0000256" key="4">
    <source>
        <dbReference type="ARBA" id="ARBA00022692"/>
    </source>
</evidence>
<feature type="transmembrane region" description="Helical" evidence="14">
    <location>
        <begin position="1396"/>
        <end position="1418"/>
    </location>
</feature>
<dbReference type="InterPro" id="IPR023271">
    <property type="entry name" value="Aquaporin-like"/>
</dbReference>
<dbReference type="SUPFAM" id="SSF52540">
    <property type="entry name" value="P-loop containing nucleoside triphosphate hydrolases"/>
    <property type="match status" value="2"/>
</dbReference>
<feature type="domain" description="ABC transmembrane type-1" evidence="16">
    <location>
        <begin position="75"/>
        <end position="362"/>
    </location>
</feature>
<dbReference type="InterPro" id="IPR003593">
    <property type="entry name" value="AAA+_ATPase"/>
</dbReference>
<dbReference type="InterPro" id="IPR003439">
    <property type="entry name" value="ABC_transporter-like_ATP-bd"/>
</dbReference>
<feature type="transmembrane region" description="Helical" evidence="14">
    <location>
        <begin position="853"/>
        <end position="873"/>
    </location>
</feature>
<dbReference type="Gene3D" id="3.40.50.300">
    <property type="entry name" value="P-loop containing nucleotide triphosphate hydrolases"/>
    <property type="match status" value="2"/>
</dbReference>
<dbReference type="Gene3D" id="1.20.1080.10">
    <property type="entry name" value="Glycerol uptake facilitator protein"/>
    <property type="match status" value="1"/>
</dbReference>
<protein>
    <submittedName>
        <fullName evidence="17">Uncharacterized protein</fullName>
    </submittedName>
</protein>
<dbReference type="InterPro" id="IPR000425">
    <property type="entry name" value="MIP"/>
</dbReference>
<proteinExistence type="inferred from homology"/>
<feature type="domain" description="ABC transmembrane type-1" evidence="16">
    <location>
        <begin position="711"/>
        <end position="869"/>
    </location>
</feature>
<dbReference type="GO" id="GO:0015267">
    <property type="term" value="F:channel activity"/>
    <property type="evidence" value="ECO:0007669"/>
    <property type="project" value="InterPro"/>
</dbReference>
<dbReference type="Pfam" id="PF00005">
    <property type="entry name" value="ABC_tran"/>
    <property type="match status" value="2"/>
</dbReference>
<comment type="similarity">
    <text evidence="11">Belongs to the MIP/aquaporin (TC 1.A.8) family. TIP (TC 1.A.8.10) subfamily.</text>
</comment>
<evidence type="ECO:0000256" key="6">
    <source>
        <dbReference type="ARBA" id="ARBA00022741"/>
    </source>
</evidence>
<evidence type="ECO:0000256" key="3">
    <source>
        <dbReference type="ARBA" id="ARBA00022448"/>
    </source>
</evidence>
<feature type="transmembrane region" description="Helical" evidence="14">
    <location>
        <begin position="829"/>
        <end position="847"/>
    </location>
</feature>
<dbReference type="GO" id="GO:0005524">
    <property type="term" value="F:ATP binding"/>
    <property type="evidence" value="ECO:0007669"/>
    <property type="project" value="UniProtKB-KW"/>
</dbReference>
<dbReference type="CDD" id="cd18578">
    <property type="entry name" value="ABC_6TM_Pgp_ABCB1_D2_like"/>
    <property type="match status" value="1"/>
</dbReference>
<evidence type="ECO:0000256" key="8">
    <source>
        <dbReference type="ARBA" id="ARBA00022989"/>
    </source>
</evidence>
<evidence type="ECO:0000256" key="10">
    <source>
        <dbReference type="ARBA" id="ARBA00023180"/>
    </source>
</evidence>
<dbReference type="InterPro" id="IPR011527">
    <property type="entry name" value="ABC1_TM_dom"/>
</dbReference>
<reference evidence="17 18" key="1">
    <citation type="submission" date="2019-05" db="EMBL/GenBank/DDBJ databases">
        <title>Mikania micrantha, genome provides insights into the molecular mechanism of rapid growth.</title>
        <authorList>
            <person name="Liu B."/>
        </authorList>
    </citation>
    <scope>NUCLEOTIDE SEQUENCE [LARGE SCALE GENOMIC DNA]</scope>
    <source>
        <strain evidence="17">NLD-2019</strain>
        <tissue evidence="17">Leaf</tissue>
    </source>
</reference>
<feature type="transmembrane region" description="Helical" evidence="14">
    <location>
        <begin position="115"/>
        <end position="137"/>
    </location>
</feature>
<keyword evidence="8 14" id="KW-1133">Transmembrane helix</keyword>
<feature type="domain" description="ABC transporter" evidence="15">
    <location>
        <begin position="981"/>
        <end position="1218"/>
    </location>
</feature>
<evidence type="ECO:0000256" key="9">
    <source>
        <dbReference type="ARBA" id="ARBA00023136"/>
    </source>
</evidence>
<accession>A0A5N6M3B2</accession>
<dbReference type="InterPro" id="IPR039421">
    <property type="entry name" value="Type_1_exporter"/>
</dbReference>
<keyword evidence="9 14" id="KW-0472">Membrane</keyword>
<keyword evidence="5" id="KW-0677">Repeat</keyword>
<gene>
    <name evidence="17" type="ORF">E3N88_36142</name>
</gene>
<evidence type="ECO:0000256" key="2">
    <source>
        <dbReference type="ARBA" id="ARBA00007577"/>
    </source>
</evidence>
<dbReference type="CDD" id="cd00333">
    <property type="entry name" value="MIP"/>
    <property type="match status" value="1"/>
</dbReference>
<dbReference type="SUPFAM" id="SSF90123">
    <property type="entry name" value="ABC transporter transmembrane region"/>
    <property type="match status" value="2"/>
</dbReference>
<dbReference type="Gene3D" id="1.20.1560.10">
    <property type="entry name" value="ABC transporter type 1, transmembrane domain"/>
    <property type="match status" value="3"/>
</dbReference>
<feature type="transmembrane region" description="Helical" evidence="14">
    <location>
        <begin position="880"/>
        <end position="903"/>
    </location>
</feature>
<feature type="domain" description="ABC transporter" evidence="15">
    <location>
        <begin position="395"/>
        <end position="632"/>
    </location>
</feature>
<feature type="compositionally biased region" description="Basic and acidic residues" evidence="13">
    <location>
        <begin position="641"/>
        <end position="666"/>
    </location>
</feature>
<dbReference type="GO" id="GO:0140359">
    <property type="term" value="F:ABC-type transporter activity"/>
    <property type="evidence" value="ECO:0007669"/>
    <property type="project" value="InterPro"/>
</dbReference>
<comment type="caution">
    <text evidence="17">The sequence shown here is derived from an EMBL/GenBank/DDBJ whole genome shotgun (WGS) entry which is preliminary data.</text>
</comment>
<keyword evidence="3" id="KW-0813">Transport</keyword>
<feature type="region of interest" description="Disordered" evidence="13">
    <location>
        <begin position="641"/>
        <end position="671"/>
    </location>
</feature>
<feature type="transmembrane region" description="Helical" evidence="14">
    <location>
        <begin position="301"/>
        <end position="321"/>
    </location>
</feature>
<dbReference type="PANTHER" id="PTHR24222:SF52">
    <property type="entry name" value="ABC TRANSPORTER B FAMILY MEMBER 20-RELATED"/>
    <property type="match status" value="1"/>
</dbReference>
<dbReference type="PROSITE" id="PS50893">
    <property type="entry name" value="ABC_TRANSPORTER_2"/>
    <property type="match status" value="2"/>
</dbReference>
<feature type="transmembrane region" description="Helical" evidence="14">
    <location>
        <begin position="1248"/>
        <end position="1269"/>
    </location>
</feature>
<feature type="transmembrane region" description="Helical" evidence="14">
    <location>
        <begin position="707"/>
        <end position="739"/>
    </location>
</feature>
<dbReference type="FunFam" id="3.40.50.300:FF:000240">
    <property type="entry name" value="ABC transporter B family member 20"/>
    <property type="match status" value="1"/>
</dbReference>
<comment type="similarity">
    <text evidence="2">Belongs to the ABC transporter superfamily. ABCB family. Multidrug resistance exporter (TC 3.A.1.201) subfamily.</text>
</comment>
<dbReference type="GO" id="GO:0016887">
    <property type="term" value="F:ATP hydrolysis activity"/>
    <property type="evidence" value="ECO:0007669"/>
    <property type="project" value="InterPro"/>
</dbReference>
<evidence type="ECO:0000256" key="5">
    <source>
        <dbReference type="ARBA" id="ARBA00022737"/>
    </source>
</evidence>
<dbReference type="EMBL" id="SZYD01000017">
    <property type="protein sequence ID" value="KAD3068262.1"/>
    <property type="molecule type" value="Genomic_DNA"/>
</dbReference>
<dbReference type="InterPro" id="IPR022357">
    <property type="entry name" value="MIP_CS"/>
</dbReference>
<dbReference type="InterPro" id="IPR027417">
    <property type="entry name" value="P-loop_NTPase"/>
</dbReference>
<comment type="subcellular location">
    <subcellularLocation>
        <location evidence="1">Membrane</location>
        <topology evidence="1">Multi-pass membrane protein</topology>
    </subcellularLocation>
</comment>
<name>A0A5N6M3B2_9ASTR</name>
<evidence type="ECO:0000259" key="15">
    <source>
        <dbReference type="PROSITE" id="PS50893"/>
    </source>
</evidence>
<keyword evidence="4 14" id="KW-0812">Transmembrane</keyword>